<dbReference type="OrthoDB" id="2290843at2759"/>
<organism evidence="1 2">
    <name type="scientific">Parasitella parasitica</name>
    <dbReference type="NCBI Taxonomy" id="35722"/>
    <lineage>
        <taxon>Eukaryota</taxon>
        <taxon>Fungi</taxon>
        <taxon>Fungi incertae sedis</taxon>
        <taxon>Mucoromycota</taxon>
        <taxon>Mucoromycotina</taxon>
        <taxon>Mucoromycetes</taxon>
        <taxon>Mucorales</taxon>
        <taxon>Mucorineae</taxon>
        <taxon>Mucoraceae</taxon>
        <taxon>Parasitella</taxon>
    </lineage>
</organism>
<name>A0A0B7NRH0_9FUNG</name>
<dbReference type="Proteomes" id="UP000054107">
    <property type="component" value="Unassembled WGS sequence"/>
</dbReference>
<protein>
    <submittedName>
        <fullName evidence="1">Uncharacterized protein</fullName>
    </submittedName>
</protein>
<gene>
    <name evidence="1" type="primary">PARPA_14363.1 scaffold 50072</name>
</gene>
<dbReference type="SUPFAM" id="SSF103657">
    <property type="entry name" value="BAR/IMD domain-like"/>
    <property type="match status" value="1"/>
</dbReference>
<keyword evidence="2" id="KW-1185">Reference proteome</keyword>
<dbReference type="AlphaFoldDB" id="A0A0B7NRH0"/>
<dbReference type="InterPro" id="IPR027267">
    <property type="entry name" value="AH/BAR_dom_sf"/>
</dbReference>
<accession>A0A0B7NRH0</accession>
<reference evidence="1 2" key="1">
    <citation type="submission" date="2014-09" db="EMBL/GenBank/DDBJ databases">
        <authorList>
            <person name="Ellenberger Sabrina"/>
        </authorList>
    </citation>
    <scope>NUCLEOTIDE SEQUENCE [LARGE SCALE GENOMIC DNA]</scope>
    <source>
        <strain evidence="1 2">CBS 412.66</strain>
    </source>
</reference>
<evidence type="ECO:0000313" key="2">
    <source>
        <dbReference type="Proteomes" id="UP000054107"/>
    </source>
</evidence>
<proteinExistence type="predicted"/>
<sequence length="143" mass="16899">MLLPFLTQISNRLLGLNQEYEKLSRKRQDQCNSLVDQWQTYQQEQKDSRQAEISKRETEFDAQLDELDRERRQGWVSQKQDESVICKKLLAYLQQYTADNDILTFPTDILDLFWSIDVQVPVLETELPSTIGKLSDMLKKNEL</sequence>
<dbReference type="EMBL" id="LN734204">
    <property type="protein sequence ID" value="CEP20042.1"/>
    <property type="molecule type" value="Genomic_DNA"/>
</dbReference>
<evidence type="ECO:0000313" key="1">
    <source>
        <dbReference type="EMBL" id="CEP20042.1"/>
    </source>
</evidence>